<evidence type="ECO:0000313" key="2">
    <source>
        <dbReference type="EMBL" id="QPB44280.1"/>
    </source>
</evidence>
<dbReference type="EMBL" id="MW018138">
    <property type="protein sequence ID" value="QPB44280.1"/>
    <property type="molecule type" value="Genomic_DNA"/>
</dbReference>
<accession>A0A7S7YF09</accession>
<organism evidence="2 3">
    <name type="scientific">Medusavirus stheno T3</name>
    <dbReference type="NCBI Taxonomy" id="3069717"/>
    <lineage>
        <taxon>Viruses</taxon>
        <taxon>Varidnaviria</taxon>
        <taxon>Bamfordvirae</taxon>
        <taxon>Nucleocytoviricota</taxon>
        <taxon>Megaviricetes</taxon>
        <taxon>Mamonoviridae</taxon>
        <taxon>Medusavirus</taxon>
        <taxon>Medusavirus sthenus</taxon>
    </lineage>
</organism>
<evidence type="ECO:0000313" key="3">
    <source>
        <dbReference type="Proteomes" id="UP001162098"/>
    </source>
</evidence>
<protein>
    <submittedName>
        <fullName evidence="2">Uncharacterized protein</fullName>
    </submittedName>
</protein>
<proteinExistence type="predicted"/>
<keyword evidence="3" id="KW-1185">Reference proteome</keyword>
<dbReference type="Proteomes" id="UP001162098">
    <property type="component" value="Segment"/>
</dbReference>
<feature type="region of interest" description="Disordered" evidence="1">
    <location>
        <begin position="180"/>
        <end position="207"/>
    </location>
</feature>
<evidence type="ECO:0000256" key="1">
    <source>
        <dbReference type="SAM" id="MobiDB-lite"/>
    </source>
</evidence>
<sequence length="207" mass="23506">MNEHISATVERLAADHELPRRAADIIREHALATTIRATGPDNDGLYHISGDAARLLDECYNAQTDKRCSRPTRFIDDFFLDPATRPTAGGNVYHRLASARHFSDRAHACHWIVKNYFLGGLRDRADNGMTPFEVAFECGNYAIAKALMIADHKFDAGGRMDEIIARYDKFLRDIECDCADGDSEEEDDEEEEPPQPRRDAKKRRHDE</sequence>
<name>A0A7S7YF09_9VIRU</name>
<dbReference type="KEGG" id="vg:80543476"/>
<feature type="compositionally biased region" description="Acidic residues" evidence="1">
    <location>
        <begin position="180"/>
        <end position="193"/>
    </location>
</feature>
<reference evidence="2 3" key="1">
    <citation type="submission" date="2020-09" db="EMBL/GenBank/DDBJ databases">
        <authorList>
            <person name="Zhang R."/>
            <person name="Garcia K."/>
            <person name="Ogata H."/>
        </authorList>
    </citation>
    <scope>NUCLEOTIDE SEQUENCE [LARGE SCALE GENOMIC DNA]</scope>
    <source>
        <strain evidence="3">stheno</strain>
    </source>
</reference>